<reference evidence="11 12" key="1">
    <citation type="submission" date="2020-01" db="EMBL/GenBank/DDBJ databases">
        <authorList>
            <person name="Gupta K D."/>
        </authorList>
    </citation>
    <scope>NUCLEOTIDE SEQUENCE [LARGE SCALE GENOMIC DNA]</scope>
</reference>
<feature type="transmembrane region" description="Helical" evidence="8">
    <location>
        <begin position="598"/>
        <end position="627"/>
    </location>
</feature>
<dbReference type="EMBL" id="CACVBS010000034">
    <property type="protein sequence ID" value="CAA7261772.1"/>
    <property type="molecule type" value="Genomic_DNA"/>
</dbReference>
<feature type="transmembrane region" description="Helical" evidence="8">
    <location>
        <begin position="422"/>
        <end position="446"/>
    </location>
</feature>
<sequence>MPSPLAWPRALAISLLSLLTLAPYSNAREESLFTSSVTYCNPPETLLIQRFEIAYFPSNTSVSFNVSAASVQPNVNVTANLFLNVYGMNPVNVTLDLCNILNGALCPLPMYNFTGADSLTLPASLGVVDRIPGIAYKIPDLEGFAQLTLTEVQTGTVRACVQATLANGRSAHQPAVEWTTGGVALAGLLAAVWQSILSPDSILPFRLLELMYLYQSIASSSFLNLNYPSVYRAFALNFAWASGLISTGSESSLQNSINRMRHLTGGKLADASSGSAVGLVNRKLSPYNSPSTNLAVQDSFDNFATTSNLFEGISSATFSGLKESNLSTYIKANTLETIKNGEVQTVTAVSSNVLQAGVPIYVNSIHIATANAFMTVFLIVLCLFAIAAAVFAIGYGIMSLVERKRSRAHKSAVPLGFDCPSFVMSWVLRLGLIVLFPLLIFIFYQWTLDDSWLSILLSVLTFLAISSLIIYPSYVTLRFARQESPFALYNKDSQQLARYGPLYAQYRVERYYFFLPLLAAFFLRALFIAFAKGSTEAQLSLMIIVEFGLVAAHFVLKPAHTKGGDVFTSYLAITRFVCTVLMIAFIQRLEVKAIPRVVIGIIVAIAWSFSVLVVIGNIVWNLGLVFLRRRVRRDRNDSSSTLGSPARSDGSMLEKGIRGNHNGSTKSGHDEKNDPSVSYVNAADDASDAIDEVARSRPINPTPEHNILLDPYILTPYPISPTGSTVTTMDPPSVYTRDSGTLTVGSLLPRRWSFSLSQPGSPGSSSLGHQQQRGSLTSSLPPSTPSDASHSAGVSRNTSVRVQHHLQTHEDIQEEETTSHFTNTSPSTNPAAAPTKAPVPVS</sequence>
<comment type="subcellular location">
    <subcellularLocation>
        <location evidence="1">Membrane</location>
        <topology evidence="1">Multi-pass membrane protein</topology>
    </subcellularLocation>
</comment>
<evidence type="ECO:0000256" key="5">
    <source>
        <dbReference type="ARBA" id="ARBA00022989"/>
    </source>
</evidence>
<dbReference type="PANTHER" id="PTHR31145">
    <property type="entry name" value="INTEGRAL MEMBRANE PROTEIN (AFU_ORTHOLOGUE AFUA_7G01610)"/>
    <property type="match status" value="1"/>
</dbReference>
<feature type="transmembrane region" description="Helical" evidence="8">
    <location>
        <begin position="452"/>
        <end position="471"/>
    </location>
</feature>
<feature type="region of interest" description="Disordered" evidence="7">
    <location>
        <begin position="753"/>
        <end position="842"/>
    </location>
</feature>
<dbReference type="GO" id="GO:0016020">
    <property type="term" value="C:membrane"/>
    <property type="evidence" value="ECO:0007669"/>
    <property type="project" value="UniProtKB-SubCell"/>
</dbReference>
<keyword evidence="4 9" id="KW-0732">Signal</keyword>
<feature type="compositionally biased region" description="Polar residues" evidence="7">
    <location>
        <begin position="787"/>
        <end position="801"/>
    </location>
</feature>
<evidence type="ECO:0000256" key="8">
    <source>
        <dbReference type="SAM" id="Phobius"/>
    </source>
</evidence>
<feature type="signal peptide" evidence="9">
    <location>
        <begin position="1"/>
        <end position="27"/>
    </location>
</feature>
<dbReference type="OrthoDB" id="2115177at2759"/>
<evidence type="ECO:0000313" key="11">
    <source>
        <dbReference type="EMBL" id="CAA7261772.1"/>
    </source>
</evidence>
<dbReference type="Pfam" id="PF14558">
    <property type="entry name" value="TRP_N"/>
    <property type="match status" value="1"/>
</dbReference>
<keyword evidence="12" id="KW-1185">Reference proteome</keyword>
<dbReference type="InterPro" id="IPR010308">
    <property type="entry name" value="TRP_C"/>
</dbReference>
<dbReference type="SMART" id="SM01320">
    <property type="entry name" value="TRP_N"/>
    <property type="match status" value="1"/>
</dbReference>
<dbReference type="InterPro" id="IPR040241">
    <property type="entry name" value="TRP_Flc/Pkd2-like"/>
</dbReference>
<evidence type="ECO:0000256" key="1">
    <source>
        <dbReference type="ARBA" id="ARBA00004141"/>
    </source>
</evidence>
<feature type="transmembrane region" description="Helical" evidence="8">
    <location>
        <begin position="372"/>
        <end position="401"/>
    </location>
</feature>
<keyword evidence="3 8" id="KW-0812">Transmembrane</keyword>
<feature type="transmembrane region" description="Helical" evidence="8">
    <location>
        <begin position="511"/>
        <end position="531"/>
    </location>
</feature>
<evidence type="ECO:0000256" key="3">
    <source>
        <dbReference type="ARBA" id="ARBA00022692"/>
    </source>
</evidence>
<evidence type="ECO:0000256" key="4">
    <source>
        <dbReference type="ARBA" id="ARBA00022729"/>
    </source>
</evidence>
<dbReference type="GO" id="GO:0009272">
    <property type="term" value="P:fungal-type cell wall biogenesis"/>
    <property type="evidence" value="ECO:0007669"/>
    <property type="project" value="TreeGrafter"/>
</dbReference>
<evidence type="ECO:0000256" key="6">
    <source>
        <dbReference type="ARBA" id="ARBA00023136"/>
    </source>
</evidence>
<feature type="chain" id="PRO_5035921399" description="ML-like domain-containing protein" evidence="9">
    <location>
        <begin position="28"/>
        <end position="842"/>
    </location>
</feature>
<evidence type="ECO:0000259" key="10">
    <source>
        <dbReference type="SMART" id="SM01320"/>
    </source>
</evidence>
<organism evidence="11 12">
    <name type="scientific">Cyclocybe aegerita</name>
    <name type="common">Black poplar mushroom</name>
    <name type="synonym">Agrocybe aegerita</name>
    <dbReference type="NCBI Taxonomy" id="1973307"/>
    <lineage>
        <taxon>Eukaryota</taxon>
        <taxon>Fungi</taxon>
        <taxon>Dikarya</taxon>
        <taxon>Basidiomycota</taxon>
        <taxon>Agaricomycotina</taxon>
        <taxon>Agaricomycetes</taxon>
        <taxon>Agaricomycetidae</taxon>
        <taxon>Agaricales</taxon>
        <taxon>Agaricineae</taxon>
        <taxon>Bolbitiaceae</taxon>
        <taxon>Cyclocybe</taxon>
    </lineage>
</organism>
<evidence type="ECO:0000256" key="2">
    <source>
        <dbReference type="ARBA" id="ARBA00010642"/>
    </source>
</evidence>
<accession>A0A8S0WNS8</accession>
<gene>
    <name evidence="11" type="ORF">AAE3_LOCUS3862</name>
</gene>
<feature type="domain" description="ML-like" evidence="10">
    <location>
        <begin position="30"/>
        <end position="172"/>
    </location>
</feature>
<keyword evidence="6 8" id="KW-0472">Membrane</keyword>
<dbReference type="InterPro" id="IPR032800">
    <property type="entry name" value="TRP_N"/>
</dbReference>
<evidence type="ECO:0000256" key="9">
    <source>
        <dbReference type="SAM" id="SignalP"/>
    </source>
</evidence>
<keyword evidence="5 8" id="KW-1133">Transmembrane helix</keyword>
<feature type="compositionally biased region" description="Low complexity" evidence="7">
    <location>
        <begin position="753"/>
        <end position="781"/>
    </location>
</feature>
<comment type="similarity">
    <text evidence="2">Belongs to the transient receptor potential (TRP) ion channel family.</text>
</comment>
<protein>
    <recommendedName>
        <fullName evidence="10">ML-like domain-containing protein</fullName>
    </recommendedName>
</protein>
<name>A0A8S0WNS8_CYCAE</name>
<dbReference type="AlphaFoldDB" id="A0A8S0WNS8"/>
<evidence type="ECO:0000256" key="7">
    <source>
        <dbReference type="SAM" id="MobiDB-lite"/>
    </source>
</evidence>
<feature type="region of interest" description="Disordered" evidence="7">
    <location>
        <begin position="636"/>
        <end position="679"/>
    </location>
</feature>
<evidence type="ECO:0000313" key="12">
    <source>
        <dbReference type="Proteomes" id="UP000467700"/>
    </source>
</evidence>
<comment type="caution">
    <text evidence="11">The sequence shown here is derived from an EMBL/GenBank/DDBJ whole genome shotgun (WGS) entry which is preliminary data.</text>
</comment>
<feature type="compositionally biased region" description="Low complexity" evidence="7">
    <location>
        <begin position="822"/>
        <end position="842"/>
    </location>
</feature>
<dbReference type="Proteomes" id="UP000467700">
    <property type="component" value="Unassembled WGS sequence"/>
</dbReference>
<proteinExistence type="inferred from homology"/>
<dbReference type="Pfam" id="PF06011">
    <property type="entry name" value="TRP"/>
    <property type="match status" value="1"/>
</dbReference>
<feature type="transmembrane region" description="Helical" evidence="8">
    <location>
        <begin position="568"/>
        <end position="586"/>
    </location>
</feature>
<dbReference type="PANTHER" id="PTHR31145:SF2">
    <property type="entry name" value="FLAVIN CARRIER PROTEIN 2"/>
    <property type="match status" value="1"/>
</dbReference>
<dbReference type="GO" id="GO:0055085">
    <property type="term" value="P:transmembrane transport"/>
    <property type="evidence" value="ECO:0007669"/>
    <property type="project" value="TreeGrafter"/>
</dbReference>